<comment type="caution">
    <text evidence="2">The sequence shown here is derived from an EMBL/GenBank/DDBJ whole genome shotgun (WGS) entry which is preliminary data.</text>
</comment>
<dbReference type="Proteomes" id="UP000217446">
    <property type="component" value="Unassembled WGS sequence"/>
</dbReference>
<dbReference type="AlphaFoldDB" id="A0A286PH36"/>
<organism evidence="2 3">
    <name type="scientific">Streptomyces olivochromogenes</name>
    <dbReference type="NCBI Taxonomy" id="1963"/>
    <lineage>
        <taxon>Bacteria</taxon>
        <taxon>Bacillati</taxon>
        <taxon>Actinomycetota</taxon>
        <taxon>Actinomycetes</taxon>
        <taxon>Kitasatosporales</taxon>
        <taxon>Streptomycetaceae</taxon>
        <taxon>Streptomyces</taxon>
    </lineage>
</organism>
<reference evidence="3" key="1">
    <citation type="submission" date="2017-05" db="EMBL/GenBank/DDBJ databases">
        <title>Streptomyces olivochromogenes NBRC 3561 whole genome shotgun sequence.</title>
        <authorList>
            <person name="Dohra H."/>
            <person name="Kodani S."/>
        </authorList>
    </citation>
    <scope>NUCLEOTIDE SEQUENCE [LARGE SCALE GENOMIC DNA]</scope>
    <source>
        <strain evidence="3">NBRC 3561</strain>
    </source>
</reference>
<evidence type="ECO:0000256" key="1">
    <source>
        <dbReference type="SAM" id="Phobius"/>
    </source>
</evidence>
<keyword evidence="1" id="KW-0472">Membrane</keyword>
<name>A0A286PH36_STROL</name>
<feature type="transmembrane region" description="Helical" evidence="1">
    <location>
        <begin position="69"/>
        <end position="88"/>
    </location>
</feature>
<evidence type="ECO:0000313" key="3">
    <source>
        <dbReference type="Proteomes" id="UP000217446"/>
    </source>
</evidence>
<dbReference type="EMBL" id="BDQI01000069">
    <property type="protein sequence ID" value="GAX58865.1"/>
    <property type="molecule type" value="Genomic_DNA"/>
</dbReference>
<keyword evidence="1" id="KW-1133">Transmembrane helix</keyword>
<protein>
    <submittedName>
        <fullName evidence="2">Uncharacterized protein</fullName>
    </submittedName>
</protein>
<feature type="transmembrane region" description="Helical" evidence="1">
    <location>
        <begin position="109"/>
        <end position="130"/>
    </location>
</feature>
<proteinExistence type="predicted"/>
<keyword evidence="3" id="KW-1185">Reference proteome</keyword>
<accession>A0A286PH36</accession>
<gene>
    <name evidence="2" type="ORF">SO3561_10440</name>
</gene>
<keyword evidence="1" id="KW-0812">Transmembrane</keyword>
<sequence length="193" mass="20350">MWTVRGPRLARHTVAGRPAAVAMSGQQLPRPVRLCGRRGEGDVRGGALAEECPLDSDALGKCSDDLKAVLAHAFGIVGLAAGTTGLLCQSSTRTTAPVTRRRKRAGPGGYLRAFVTSSLTVSWTISTVAVTTGMPWSSRAVVRKADARWRAWAMREPSLSSASDASSSEAAPPSAPLVASIRARFPLPAHYPF</sequence>
<evidence type="ECO:0000313" key="2">
    <source>
        <dbReference type="EMBL" id="GAX58865.1"/>
    </source>
</evidence>